<accession>A0A8H3FFJ8</accession>
<dbReference type="PANTHER" id="PTHR15459">
    <property type="entry name" value="POLYAMINE-MODULATED FACTOR 1"/>
    <property type="match status" value="1"/>
</dbReference>
<keyword evidence="7" id="KW-0539">Nucleus</keyword>
<evidence type="ECO:0008006" key="14">
    <source>
        <dbReference type="Google" id="ProtNLM"/>
    </source>
</evidence>
<dbReference type="PANTHER" id="PTHR15459:SF3">
    <property type="entry name" value="POLYAMINE-MODULATED FACTOR 1"/>
    <property type="match status" value="1"/>
</dbReference>
<dbReference type="GO" id="GO:0007059">
    <property type="term" value="P:chromosome segregation"/>
    <property type="evidence" value="ECO:0007669"/>
    <property type="project" value="TreeGrafter"/>
</dbReference>
<evidence type="ECO:0000256" key="5">
    <source>
        <dbReference type="ARBA" id="ARBA00022776"/>
    </source>
</evidence>
<keyword evidence="6" id="KW-0995">Kinetochore</keyword>
<keyword evidence="4" id="KW-0132">Cell division</keyword>
<dbReference type="GO" id="GO:0000444">
    <property type="term" value="C:MIS12/MIND type complex"/>
    <property type="evidence" value="ECO:0007669"/>
    <property type="project" value="InterPro"/>
</dbReference>
<evidence type="ECO:0000256" key="7">
    <source>
        <dbReference type="ARBA" id="ARBA00023242"/>
    </source>
</evidence>
<evidence type="ECO:0000256" key="6">
    <source>
        <dbReference type="ARBA" id="ARBA00022838"/>
    </source>
</evidence>
<proteinExistence type="predicted"/>
<keyword evidence="5" id="KW-0498">Mitosis</keyword>
<keyword evidence="9" id="KW-0137">Centromere</keyword>
<dbReference type="AlphaFoldDB" id="A0A8H3FFJ8"/>
<evidence type="ECO:0000256" key="10">
    <source>
        <dbReference type="SAM" id="Coils"/>
    </source>
</evidence>
<keyword evidence="10" id="KW-0175">Coiled coil</keyword>
<feature type="compositionally biased region" description="Low complexity" evidence="11">
    <location>
        <begin position="1"/>
        <end position="10"/>
    </location>
</feature>
<comment type="caution">
    <text evidence="12">The sequence shown here is derived from an EMBL/GenBank/DDBJ whole genome shotgun (WGS) entry which is preliminary data.</text>
</comment>
<gene>
    <name evidence="12" type="ORF">HETSPECPRED_004643</name>
</gene>
<comment type="subcellular location">
    <subcellularLocation>
        <location evidence="2">Chromosome</location>
        <location evidence="2">Centromere</location>
        <location evidence="2">Kinetochore</location>
    </subcellularLocation>
    <subcellularLocation>
        <location evidence="1">Nucleus</location>
    </subcellularLocation>
</comment>
<feature type="region of interest" description="Disordered" evidence="11">
    <location>
        <begin position="1"/>
        <end position="21"/>
    </location>
</feature>
<keyword evidence="3" id="KW-0158">Chromosome</keyword>
<organism evidence="12 13">
    <name type="scientific">Heterodermia speciosa</name>
    <dbReference type="NCBI Taxonomy" id="116794"/>
    <lineage>
        <taxon>Eukaryota</taxon>
        <taxon>Fungi</taxon>
        <taxon>Dikarya</taxon>
        <taxon>Ascomycota</taxon>
        <taxon>Pezizomycotina</taxon>
        <taxon>Lecanoromycetes</taxon>
        <taxon>OSLEUM clade</taxon>
        <taxon>Lecanoromycetidae</taxon>
        <taxon>Caliciales</taxon>
        <taxon>Physciaceae</taxon>
        <taxon>Heterodermia</taxon>
    </lineage>
</organism>
<protein>
    <recommendedName>
        <fullName evidence="14">MIND kinetochore complex component Nnf1</fullName>
    </recommendedName>
</protein>
<dbReference type="EMBL" id="CAJPDS010000029">
    <property type="protein sequence ID" value="CAF9921827.1"/>
    <property type="molecule type" value="Genomic_DNA"/>
</dbReference>
<feature type="compositionally biased region" description="Pro residues" evidence="11">
    <location>
        <begin position="11"/>
        <end position="20"/>
    </location>
</feature>
<dbReference type="Pfam" id="PF03980">
    <property type="entry name" value="Nnf1"/>
    <property type="match status" value="1"/>
</dbReference>
<keyword evidence="8" id="KW-0131">Cell cycle</keyword>
<evidence type="ECO:0000256" key="9">
    <source>
        <dbReference type="ARBA" id="ARBA00023328"/>
    </source>
</evidence>
<name>A0A8H3FFJ8_9LECA</name>
<evidence type="ECO:0000313" key="12">
    <source>
        <dbReference type="EMBL" id="CAF9921827.1"/>
    </source>
</evidence>
<evidence type="ECO:0000256" key="11">
    <source>
        <dbReference type="SAM" id="MobiDB-lite"/>
    </source>
</evidence>
<evidence type="ECO:0000256" key="2">
    <source>
        <dbReference type="ARBA" id="ARBA00004629"/>
    </source>
</evidence>
<dbReference type="GO" id="GO:0005634">
    <property type="term" value="C:nucleus"/>
    <property type="evidence" value="ECO:0007669"/>
    <property type="project" value="UniProtKB-SubCell"/>
</dbReference>
<reference evidence="12" key="1">
    <citation type="submission" date="2021-03" db="EMBL/GenBank/DDBJ databases">
        <authorList>
            <person name="Tagirdzhanova G."/>
        </authorList>
    </citation>
    <scope>NUCLEOTIDE SEQUENCE</scope>
</reference>
<dbReference type="GO" id="GO:0051301">
    <property type="term" value="P:cell division"/>
    <property type="evidence" value="ECO:0007669"/>
    <property type="project" value="UniProtKB-KW"/>
</dbReference>
<feature type="coiled-coil region" evidence="10">
    <location>
        <begin position="137"/>
        <end position="168"/>
    </location>
</feature>
<dbReference type="OrthoDB" id="18453at2759"/>
<evidence type="ECO:0000256" key="3">
    <source>
        <dbReference type="ARBA" id="ARBA00022454"/>
    </source>
</evidence>
<evidence type="ECO:0000256" key="1">
    <source>
        <dbReference type="ARBA" id="ARBA00004123"/>
    </source>
</evidence>
<evidence type="ECO:0000313" key="13">
    <source>
        <dbReference type="Proteomes" id="UP000664521"/>
    </source>
</evidence>
<evidence type="ECO:0000256" key="8">
    <source>
        <dbReference type="ARBA" id="ARBA00023306"/>
    </source>
</evidence>
<evidence type="ECO:0000256" key="4">
    <source>
        <dbReference type="ARBA" id="ARBA00022618"/>
    </source>
</evidence>
<sequence>MAPLSRSPSPAAAPPIPLTPGPRATALTAAFTNALSRTLKTMSYPAFSACFPTPAAQAPGILKSVHGQITAKIDESSKREFEDIMQERDVVRGLNELERLVGEAGRRREMGVLEGPGEAPHTLPPTRLYLAHLAPYLAETEVELQAELKQLQAENDQLALGLRGQRAEVERLVEGLETVVGDLEGANEVMDGVVENDDMRKDLREMEEEMRGQGKEREMKL</sequence>
<keyword evidence="13" id="KW-1185">Reference proteome</keyword>
<dbReference type="Proteomes" id="UP000664521">
    <property type="component" value="Unassembled WGS sequence"/>
</dbReference>
<dbReference type="InterPro" id="IPR007128">
    <property type="entry name" value="PMF1/Nnf1"/>
</dbReference>